<dbReference type="EMBL" id="JAESHT010000043">
    <property type="protein sequence ID" value="MBL3675725.1"/>
    <property type="molecule type" value="Genomic_DNA"/>
</dbReference>
<gene>
    <name evidence="1" type="ORF">JL111_19875</name>
</gene>
<evidence type="ECO:0008006" key="3">
    <source>
        <dbReference type="Google" id="ProtNLM"/>
    </source>
</evidence>
<organism evidence="1 2">
    <name type="scientific">Paracoccus aerius</name>
    <dbReference type="NCBI Taxonomy" id="1915382"/>
    <lineage>
        <taxon>Bacteria</taxon>
        <taxon>Pseudomonadati</taxon>
        <taxon>Pseudomonadota</taxon>
        <taxon>Alphaproteobacteria</taxon>
        <taxon>Rhodobacterales</taxon>
        <taxon>Paracoccaceae</taxon>
        <taxon>Paracoccus</taxon>
    </lineage>
</organism>
<reference evidence="1 2" key="1">
    <citation type="submission" date="2021-01" db="EMBL/GenBank/DDBJ databases">
        <title>011410 draft genome.</title>
        <authorList>
            <person name="Lang L."/>
        </authorList>
    </citation>
    <scope>NUCLEOTIDE SEQUENCE [LARGE SCALE GENOMIC DNA]</scope>
    <source>
        <strain evidence="1 2">KCTC 42845</strain>
    </source>
</reference>
<evidence type="ECO:0000313" key="2">
    <source>
        <dbReference type="Proteomes" id="UP000644749"/>
    </source>
</evidence>
<comment type="caution">
    <text evidence="1">The sequence shown here is derived from an EMBL/GenBank/DDBJ whole genome shotgun (WGS) entry which is preliminary data.</text>
</comment>
<evidence type="ECO:0000313" key="1">
    <source>
        <dbReference type="EMBL" id="MBL3675725.1"/>
    </source>
</evidence>
<keyword evidence="2" id="KW-1185">Reference proteome</keyword>
<dbReference type="RefSeq" id="WP_202380364.1">
    <property type="nucleotide sequence ID" value="NZ_JAESHT010000043.1"/>
</dbReference>
<protein>
    <recommendedName>
        <fullName evidence="3">Transposase</fullName>
    </recommendedName>
</protein>
<sequence length="75" mass="8850">MRREWQKGSFFRTIQRYEPVVEHLWQFLRQNILANRVFNGYDTIGNVCCDAWVALPAMPERVASFTSRDWAQANG</sequence>
<proteinExistence type="predicted"/>
<accession>A0ABS1SAH0</accession>
<dbReference type="Proteomes" id="UP000644749">
    <property type="component" value="Unassembled WGS sequence"/>
</dbReference>
<name>A0ABS1SAH0_9RHOB</name>